<dbReference type="PANTHER" id="PTHR43289">
    <property type="entry name" value="MITOGEN-ACTIVATED PROTEIN KINASE KINASE KINASE 20-RELATED"/>
    <property type="match status" value="1"/>
</dbReference>
<keyword evidence="6" id="KW-0067">ATP-binding</keyword>
<feature type="transmembrane region" description="Helical" evidence="7">
    <location>
        <begin position="299"/>
        <end position="321"/>
    </location>
</feature>
<keyword evidence="7" id="KW-0812">Transmembrane</keyword>
<dbReference type="InterPro" id="IPR000719">
    <property type="entry name" value="Prot_kinase_dom"/>
</dbReference>
<sequence length="406" mass="45186">MNEDSLHQDLSSYLQAREERDRYRVDAVLKESPFEITQRVYRSNPDDSEDGPYVRKIFSGEADKRQVGGTYGLLWREQQAGGEMRNLPCLYGVYDAVDSLEVLMECVGGTSLRSRILAHPERRMALTATVFPQVCDAVASLHDASVGPIIHRDITPSNVMCDGADDGRVRAVLIDFGVARVHKREATADTAHFGTAAYAAPEQYGFRQTDVRTDVYGLGALLAFCLQAHDPVWSGRGVEFRVPGVPEALAAVVRKAMAFDPDDRYQTARELKEAFLCALEGRVAPRAQQGSRVPAGVGVAWNALLLILFVAWTASIGFAWANKPLLLFGWPVGMKAFLFVVFAALFFVFPAVLVWFAADKRRLRRRFPRIDRGSTRRNVPILLVALVACLLLFGLLWWLIRALGLQ</sequence>
<keyword evidence="7" id="KW-0472">Membrane</keyword>
<evidence type="ECO:0000256" key="4">
    <source>
        <dbReference type="ARBA" id="ARBA00022741"/>
    </source>
</evidence>
<organism evidence="9 10">
    <name type="scientific">Denitrobacterium detoxificans</name>
    <dbReference type="NCBI Taxonomy" id="79604"/>
    <lineage>
        <taxon>Bacteria</taxon>
        <taxon>Bacillati</taxon>
        <taxon>Actinomycetota</taxon>
        <taxon>Coriobacteriia</taxon>
        <taxon>Eggerthellales</taxon>
        <taxon>Eggerthellaceae</taxon>
        <taxon>Denitrobacterium</taxon>
    </lineage>
</organism>
<evidence type="ECO:0000256" key="7">
    <source>
        <dbReference type="SAM" id="Phobius"/>
    </source>
</evidence>
<reference evidence="10" key="1">
    <citation type="submission" date="2016-10" db="EMBL/GenBank/DDBJ databases">
        <authorList>
            <person name="Varghese N."/>
        </authorList>
    </citation>
    <scope>NUCLEOTIDE SEQUENCE [LARGE SCALE GENOMIC DNA]</scope>
    <source>
        <strain evidence="10">DSM 21843</strain>
    </source>
</reference>
<dbReference type="InterPro" id="IPR011009">
    <property type="entry name" value="Kinase-like_dom_sf"/>
</dbReference>
<dbReference type="EC" id="2.7.11.1" evidence="1"/>
<keyword evidence="2 9" id="KW-0723">Serine/threonine-protein kinase</keyword>
<keyword evidence="7" id="KW-1133">Transmembrane helix</keyword>
<keyword evidence="3" id="KW-0808">Transferase</keyword>
<dbReference type="AlphaFoldDB" id="A0A1H8PPZ4"/>
<evidence type="ECO:0000259" key="8">
    <source>
        <dbReference type="PROSITE" id="PS50011"/>
    </source>
</evidence>
<evidence type="ECO:0000256" key="2">
    <source>
        <dbReference type="ARBA" id="ARBA00022527"/>
    </source>
</evidence>
<dbReference type="EMBL" id="FOEC01000001">
    <property type="protein sequence ID" value="SEO43846.1"/>
    <property type="molecule type" value="Genomic_DNA"/>
</dbReference>
<dbReference type="Pfam" id="PF00069">
    <property type="entry name" value="Pkinase"/>
    <property type="match status" value="1"/>
</dbReference>
<dbReference type="SMART" id="SM00220">
    <property type="entry name" value="S_TKc"/>
    <property type="match status" value="1"/>
</dbReference>
<keyword evidence="4" id="KW-0547">Nucleotide-binding</keyword>
<evidence type="ECO:0000313" key="10">
    <source>
        <dbReference type="Proteomes" id="UP000182975"/>
    </source>
</evidence>
<gene>
    <name evidence="9" type="ORF">SAMN02910314_00256</name>
</gene>
<dbReference type="GO" id="GO:0005524">
    <property type="term" value="F:ATP binding"/>
    <property type="evidence" value="ECO:0007669"/>
    <property type="project" value="UniProtKB-KW"/>
</dbReference>
<feature type="transmembrane region" description="Helical" evidence="7">
    <location>
        <begin position="336"/>
        <end position="358"/>
    </location>
</feature>
<evidence type="ECO:0000256" key="3">
    <source>
        <dbReference type="ARBA" id="ARBA00022679"/>
    </source>
</evidence>
<name>A0A1H8PPZ4_9ACTN</name>
<feature type="transmembrane region" description="Helical" evidence="7">
    <location>
        <begin position="379"/>
        <end position="400"/>
    </location>
</feature>
<dbReference type="Gene3D" id="1.10.510.10">
    <property type="entry name" value="Transferase(Phosphotransferase) domain 1"/>
    <property type="match status" value="1"/>
</dbReference>
<dbReference type="PROSITE" id="PS50011">
    <property type="entry name" value="PROTEIN_KINASE_DOM"/>
    <property type="match status" value="1"/>
</dbReference>
<dbReference type="Proteomes" id="UP000182975">
    <property type="component" value="Unassembled WGS sequence"/>
</dbReference>
<protein>
    <recommendedName>
        <fullName evidence="1">non-specific serine/threonine protein kinase</fullName>
        <ecNumber evidence="1">2.7.11.1</ecNumber>
    </recommendedName>
</protein>
<dbReference type="PANTHER" id="PTHR43289:SF6">
    <property type="entry name" value="SERINE_THREONINE-PROTEIN KINASE NEKL-3"/>
    <property type="match status" value="1"/>
</dbReference>
<evidence type="ECO:0000313" key="9">
    <source>
        <dbReference type="EMBL" id="SEO43846.1"/>
    </source>
</evidence>
<proteinExistence type="predicted"/>
<evidence type="ECO:0000256" key="1">
    <source>
        <dbReference type="ARBA" id="ARBA00012513"/>
    </source>
</evidence>
<evidence type="ECO:0000256" key="5">
    <source>
        <dbReference type="ARBA" id="ARBA00022777"/>
    </source>
</evidence>
<dbReference type="SUPFAM" id="SSF56112">
    <property type="entry name" value="Protein kinase-like (PK-like)"/>
    <property type="match status" value="1"/>
</dbReference>
<feature type="domain" description="Protein kinase" evidence="8">
    <location>
        <begin position="23"/>
        <end position="276"/>
    </location>
</feature>
<keyword evidence="5 9" id="KW-0418">Kinase</keyword>
<accession>A0A1H8PPZ4</accession>
<evidence type="ECO:0000256" key="6">
    <source>
        <dbReference type="ARBA" id="ARBA00022840"/>
    </source>
</evidence>
<keyword evidence="10" id="KW-1185">Reference proteome</keyword>
<dbReference type="GO" id="GO:0004674">
    <property type="term" value="F:protein serine/threonine kinase activity"/>
    <property type="evidence" value="ECO:0007669"/>
    <property type="project" value="UniProtKB-KW"/>
</dbReference>
<dbReference type="RefSeq" id="WP_066659952.1">
    <property type="nucleotide sequence ID" value="NZ_CP011402.1"/>
</dbReference>